<dbReference type="AlphaFoldDB" id="A0A4P7CPY4"/>
<dbReference type="Proteomes" id="UP000295727">
    <property type="component" value="Chromosome 1"/>
</dbReference>
<reference evidence="1 2" key="1">
    <citation type="submission" date="2019-03" db="EMBL/GenBank/DDBJ databases">
        <title>Paraburkholderia sp. 7MH5, isolated from subtropical forest soil.</title>
        <authorList>
            <person name="Gao Z.-H."/>
            <person name="Qiu L.-H."/>
        </authorList>
    </citation>
    <scope>NUCLEOTIDE SEQUENCE [LARGE SCALE GENOMIC DNA]</scope>
    <source>
        <strain evidence="1 2">7MH5</strain>
    </source>
</reference>
<dbReference type="RefSeq" id="WP_134749236.1">
    <property type="nucleotide sequence ID" value="NZ_CP038148.1"/>
</dbReference>
<proteinExistence type="predicted"/>
<keyword evidence="2" id="KW-1185">Reference proteome</keyword>
<dbReference type="KEGG" id="ppai:E1956_12440"/>
<gene>
    <name evidence="1" type="ORF">E1956_12440</name>
</gene>
<protein>
    <submittedName>
        <fullName evidence="1">Uncharacterized protein</fullName>
    </submittedName>
</protein>
<dbReference type="EMBL" id="CP038148">
    <property type="protein sequence ID" value="QBQ97905.1"/>
    <property type="molecule type" value="Genomic_DNA"/>
</dbReference>
<organism evidence="1 2">
    <name type="scientific">Paraburkholderia pallida</name>
    <dbReference type="NCBI Taxonomy" id="2547399"/>
    <lineage>
        <taxon>Bacteria</taxon>
        <taxon>Pseudomonadati</taxon>
        <taxon>Pseudomonadota</taxon>
        <taxon>Betaproteobacteria</taxon>
        <taxon>Burkholderiales</taxon>
        <taxon>Burkholderiaceae</taxon>
        <taxon>Paraburkholderia</taxon>
    </lineage>
</organism>
<evidence type="ECO:0000313" key="2">
    <source>
        <dbReference type="Proteomes" id="UP000295727"/>
    </source>
</evidence>
<sequence length="178" mass="20038">MIKFFKRGESEQSDQDTFAEIEIAEKRLEGELTDATARNARAVDEANRCRSRLSDIHPAVLRDALLEEQEAAAAFSTVQSRYESEMAELRGRREKIRAREEEAAIAARMAAYEQARAAYIAQCQALVEPALKLRKLASAAGIVLPSRTPPYQVDLLFDTLSEPHVAGTFLEIWRMDRP</sequence>
<accession>A0A4P7CPY4</accession>
<name>A0A4P7CPY4_9BURK</name>
<evidence type="ECO:0000313" key="1">
    <source>
        <dbReference type="EMBL" id="QBQ97905.1"/>
    </source>
</evidence>